<dbReference type="InterPro" id="IPR009100">
    <property type="entry name" value="AcylCoA_DH/oxidase_NM_dom_sf"/>
</dbReference>
<organism evidence="10 11">
    <name type="scientific">Candidatus Scatomorpha merdipullorum</name>
    <dbReference type="NCBI Taxonomy" id="2840927"/>
    <lineage>
        <taxon>Bacteria</taxon>
        <taxon>Bacillati</taxon>
        <taxon>Bacillota</taxon>
        <taxon>Clostridia</taxon>
        <taxon>Eubacteriales</taxon>
        <taxon>Candidatus Scatomorpha</taxon>
    </lineage>
</organism>
<evidence type="ECO:0000313" key="10">
    <source>
        <dbReference type="EMBL" id="HIS66804.1"/>
    </source>
</evidence>
<dbReference type="GO" id="GO:0050660">
    <property type="term" value="F:flavin adenine dinucleotide binding"/>
    <property type="evidence" value="ECO:0007669"/>
    <property type="project" value="InterPro"/>
</dbReference>
<evidence type="ECO:0000256" key="1">
    <source>
        <dbReference type="ARBA" id="ARBA00001974"/>
    </source>
</evidence>
<dbReference type="Gene3D" id="2.40.110.10">
    <property type="entry name" value="Butyryl-CoA Dehydrogenase, subunit A, domain 2"/>
    <property type="match status" value="1"/>
</dbReference>
<feature type="domain" description="Acyl-CoA oxidase/dehydrogenase middle" evidence="8">
    <location>
        <begin position="122"/>
        <end position="216"/>
    </location>
</feature>
<dbReference type="SUPFAM" id="SSF56645">
    <property type="entry name" value="Acyl-CoA dehydrogenase NM domain-like"/>
    <property type="match status" value="1"/>
</dbReference>
<dbReference type="GO" id="GO:0003995">
    <property type="term" value="F:acyl-CoA dehydrogenase activity"/>
    <property type="evidence" value="ECO:0007669"/>
    <property type="project" value="TreeGrafter"/>
</dbReference>
<feature type="domain" description="Acyl-CoA dehydrogenase/oxidase N-terminal" evidence="9">
    <location>
        <begin position="7"/>
        <end position="117"/>
    </location>
</feature>
<evidence type="ECO:0000259" key="7">
    <source>
        <dbReference type="Pfam" id="PF00441"/>
    </source>
</evidence>
<proteinExistence type="inferred from homology"/>
<dbReference type="Pfam" id="PF02771">
    <property type="entry name" value="Acyl-CoA_dh_N"/>
    <property type="match status" value="1"/>
</dbReference>
<reference evidence="10" key="1">
    <citation type="submission" date="2020-10" db="EMBL/GenBank/DDBJ databases">
        <authorList>
            <person name="Gilroy R."/>
        </authorList>
    </citation>
    <scope>NUCLEOTIDE SEQUENCE</scope>
    <source>
        <strain evidence="10">ChiHjej10B9-9673</strain>
    </source>
</reference>
<protein>
    <submittedName>
        <fullName evidence="10">Acyl-CoA dehydrogenase family protein</fullName>
    </submittedName>
</protein>
<sequence length="385" mass="41497">MFMLTGAQQELRREIRAFVDSEIAPRAEELDRTGVYPREIVGKISERGWCALPFPAELGGAGLGAVEGLIFLEELSRGLCSLGLVMCAHMFQCCYALRNAVSPQQARDWLMPAIAGKKILTLALSEERGGSEALGIDAVAVRTEDGWVLNGEKCWITNAGIADGYIAGVRTGTSNRSRSVSLFYVDAGWEGVTVTRQEDMIGLNNSPTGTVTFKDCRLPPESLIGTENGGYKAMKETLNCGRLALAAVAIGTAQSAFENAVEYSRSRGSFDRTISSYQGVSFPIAEMYTNICVARNMLYHVAALTEAGARATMETAALKLFATEMCQKACRDAALIHGSRGYTAHSATERLLRDAQLLTVAEGTSQICKVAISNGIYNSPMSELN</sequence>
<keyword evidence="3 6" id="KW-0285">Flavoprotein</keyword>
<dbReference type="InterPro" id="IPR013786">
    <property type="entry name" value="AcylCoA_DH/ox_N"/>
</dbReference>
<evidence type="ECO:0000313" key="11">
    <source>
        <dbReference type="Proteomes" id="UP000824001"/>
    </source>
</evidence>
<dbReference type="Gene3D" id="1.10.540.10">
    <property type="entry name" value="Acyl-CoA dehydrogenase/oxidase, N-terminal domain"/>
    <property type="match status" value="1"/>
</dbReference>
<name>A0A9D1JW13_9FIRM</name>
<comment type="caution">
    <text evidence="10">The sequence shown here is derived from an EMBL/GenBank/DDBJ whole genome shotgun (WGS) entry which is preliminary data.</text>
</comment>
<dbReference type="AlphaFoldDB" id="A0A9D1JW13"/>
<feature type="domain" description="Acyl-CoA dehydrogenase/oxidase C-terminal" evidence="7">
    <location>
        <begin position="228"/>
        <end position="372"/>
    </location>
</feature>
<keyword evidence="5 6" id="KW-0560">Oxidoreductase</keyword>
<dbReference type="InterPro" id="IPR006091">
    <property type="entry name" value="Acyl-CoA_Oxase/DH_mid-dom"/>
</dbReference>
<dbReference type="Proteomes" id="UP000824001">
    <property type="component" value="Unassembled WGS sequence"/>
</dbReference>
<evidence type="ECO:0000256" key="6">
    <source>
        <dbReference type="RuleBase" id="RU362125"/>
    </source>
</evidence>
<dbReference type="Pfam" id="PF02770">
    <property type="entry name" value="Acyl-CoA_dh_M"/>
    <property type="match status" value="1"/>
</dbReference>
<comment type="similarity">
    <text evidence="2 6">Belongs to the acyl-CoA dehydrogenase family.</text>
</comment>
<dbReference type="InterPro" id="IPR009075">
    <property type="entry name" value="AcylCo_DH/oxidase_C"/>
</dbReference>
<dbReference type="SUPFAM" id="SSF47203">
    <property type="entry name" value="Acyl-CoA dehydrogenase C-terminal domain-like"/>
    <property type="match status" value="1"/>
</dbReference>
<keyword evidence="4 6" id="KW-0274">FAD</keyword>
<dbReference type="InterPro" id="IPR046373">
    <property type="entry name" value="Acyl-CoA_Oxase/DH_mid-dom_sf"/>
</dbReference>
<accession>A0A9D1JW13</accession>
<evidence type="ECO:0000259" key="9">
    <source>
        <dbReference type="Pfam" id="PF02771"/>
    </source>
</evidence>
<evidence type="ECO:0000259" key="8">
    <source>
        <dbReference type="Pfam" id="PF02770"/>
    </source>
</evidence>
<evidence type="ECO:0000256" key="3">
    <source>
        <dbReference type="ARBA" id="ARBA00022630"/>
    </source>
</evidence>
<gene>
    <name evidence="10" type="ORF">IAC18_04495</name>
</gene>
<dbReference type="Gene3D" id="1.20.140.10">
    <property type="entry name" value="Butyryl-CoA Dehydrogenase, subunit A, domain 3"/>
    <property type="match status" value="1"/>
</dbReference>
<evidence type="ECO:0000256" key="5">
    <source>
        <dbReference type="ARBA" id="ARBA00023002"/>
    </source>
</evidence>
<dbReference type="Pfam" id="PF00441">
    <property type="entry name" value="Acyl-CoA_dh_1"/>
    <property type="match status" value="1"/>
</dbReference>
<evidence type="ECO:0000256" key="4">
    <source>
        <dbReference type="ARBA" id="ARBA00022827"/>
    </source>
</evidence>
<dbReference type="InterPro" id="IPR036250">
    <property type="entry name" value="AcylCo_DH-like_C"/>
</dbReference>
<reference evidence="10" key="2">
    <citation type="journal article" date="2021" name="PeerJ">
        <title>Extensive microbial diversity within the chicken gut microbiome revealed by metagenomics and culture.</title>
        <authorList>
            <person name="Gilroy R."/>
            <person name="Ravi A."/>
            <person name="Getino M."/>
            <person name="Pursley I."/>
            <person name="Horton D.L."/>
            <person name="Alikhan N.F."/>
            <person name="Baker D."/>
            <person name="Gharbi K."/>
            <person name="Hall N."/>
            <person name="Watson M."/>
            <person name="Adriaenssens E.M."/>
            <person name="Foster-Nyarko E."/>
            <person name="Jarju S."/>
            <person name="Secka A."/>
            <person name="Antonio M."/>
            <person name="Oren A."/>
            <person name="Chaudhuri R.R."/>
            <person name="La Ragione R."/>
            <person name="Hildebrand F."/>
            <person name="Pallen M.J."/>
        </authorList>
    </citation>
    <scope>NUCLEOTIDE SEQUENCE</scope>
    <source>
        <strain evidence="10">ChiHjej10B9-9673</strain>
    </source>
</reference>
<dbReference type="InterPro" id="IPR037069">
    <property type="entry name" value="AcylCoA_DH/ox_N_sf"/>
</dbReference>
<evidence type="ECO:0000256" key="2">
    <source>
        <dbReference type="ARBA" id="ARBA00009347"/>
    </source>
</evidence>
<dbReference type="PANTHER" id="PTHR43884:SF12">
    <property type="entry name" value="ISOVALERYL-COA DEHYDROGENASE, MITOCHONDRIAL-RELATED"/>
    <property type="match status" value="1"/>
</dbReference>
<comment type="cofactor">
    <cofactor evidence="1 6">
        <name>FAD</name>
        <dbReference type="ChEBI" id="CHEBI:57692"/>
    </cofactor>
</comment>
<dbReference type="PANTHER" id="PTHR43884">
    <property type="entry name" value="ACYL-COA DEHYDROGENASE"/>
    <property type="match status" value="1"/>
</dbReference>
<dbReference type="FunFam" id="1.20.140.10:FF:000001">
    <property type="entry name" value="Acyl-CoA dehydrogenase"/>
    <property type="match status" value="1"/>
</dbReference>
<dbReference type="EMBL" id="DVJK01000124">
    <property type="protein sequence ID" value="HIS66804.1"/>
    <property type="molecule type" value="Genomic_DNA"/>
</dbReference>